<proteinExistence type="predicted"/>
<dbReference type="Gene3D" id="3.90.550.50">
    <property type="match status" value="1"/>
</dbReference>
<dbReference type="VEuPathDB" id="VectorBase:CSON004186"/>
<gene>
    <name evidence="1" type="primary">CSON004186</name>
</gene>
<sequence>MRRKRLLFQIIAVILGCISSLITFKPILFDILPYRMPIDGSVELDIVQPPKSNQIDSQIYKIIENRVRILCWTVVKNQDKNNEMRNKFDHIYGTWGQKCTEMLFLSDDDVKLNEHHLNRSGSEIVEGLKYLRKNGVAKKFDWILKFDANIFIIMENLRQFFLPYTTVSDISGKPLIHASIAISSSIENIILILNNGALDRLDTNYKCENLKYCCQDLPIYFFNVKSNELSGSSIFCELKVKCDGGSADGYFDNKQFARILEEGQD</sequence>
<dbReference type="AlphaFoldDB" id="A0A336M5B6"/>
<reference evidence="1" key="1">
    <citation type="submission" date="2018-07" db="EMBL/GenBank/DDBJ databases">
        <authorList>
            <person name="Quirk P.G."/>
            <person name="Krulwich T.A."/>
        </authorList>
    </citation>
    <scope>NUCLEOTIDE SEQUENCE</scope>
</reference>
<accession>A0A336M5B6</accession>
<organism evidence="1">
    <name type="scientific">Culicoides sonorensis</name>
    <name type="common">Biting midge</name>
    <dbReference type="NCBI Taxonomy" id="179676"/>
    <lineage>
        <taxon>Eukaryota</taxon>
        <taxon>Metazoa</taxon>
        <taxon>Ecdysozoa</taxon>
        <taxon>Arthropoda</taxon>
        <taxon>Hexapoda</taxon>
        <taxon>Insecta</taxon>
        <taxon>Pterygota</taxon>
        <taxon>Neoptera</taxon>
        <taxon>Endopterygota</taxon>
        <taxon>Diptera</taxon>
        <taxon>Nematocera</taxon>
        <taxon>Chironomoidea</taxon>
        <taxon>Ceratopogonidae</taxon>
        <taxon>Ceratopogoninae</taxon>
        <taxon>Culicoides</taxon>
        <taxon>Monoculicoides</taxon>
    </lineage>
</organism>
<name>A0A336M5B6_CULSO</name>
<protein>
    <submittedName>
        <fullName evidence="1">CSON004186 protein</fullName>
    </submittedName>
</protein>
<evidence type="ECO:0000313" key="1">
    <source>
        <dbReference type="EMBL" id="SSX21218.1"/>
    </source>
</evidence>
<dbReference type="EMBL" id="UFQT01000180">
    <property type="protein sequence ID" value="SSX21218.1"/>
    <property type="molecule type" value="Genomic_DNA"/>
</dbReference>
<dbReference type="PROSITE" id="PS51257">
    <property type="entry name" value="PROKAR_LIPOPROTEIN"/>
    <property type="match status" value="1"/>
</dbReference>